<dbReference type="Gene3D" id="3.40.50.150">
    <property type="entry name" value="Vaccinia Virus protein VP39"/>
    <property type="match status" value="1"/>
</dbReference>
<evidence type="ECO:0000313" key="4">
    <source>
        <dbReference type="EMBL" id="RCI11848.1"/>
    </source>
</evidence>
<evidence type="ECO:0000313" key="5">
    <source>
        <dbReference type="Proteomes" id="UP000253664"/>
    </source>
</evidence>
<accession>A0A367LBM9</accession>
<dbReference type="GO" id="GO:0008757">
    <property type="term" value="F:S-adenosylmethionine-dependent methyltransferase activity"/>
    <property type="evidence" value="ECO:0007669"/>
    <property type="project" value="InterPro"/>
</dbReference>
<dbReference type="EMBL" id="LKCN02000010">
    <property type="protein sequence ID" value="RCI11848.1"/>
    <property type="molecule type" value="Genomic_DNA"/>
</dbReference>
<dbReference type="GO" id="GO:0008175">
    <property type="term" value="F:tRNA methyltransferase activity"/>
    <property type="evidence" value="ECO:0007669"/>
    <property type="project" value="TreeGrafter"/>
</dbReference>
<dbReference type="InterPro" id="IPR029063">
    <property type="entry name" value="SAM-dependent_MTases_sf"/>
</dbReference>
<dbReference type="SUPFAM" id="SSF53335">
    <property type="entry name" value="S-adenosyl-L-methionine-dependent methyltransferases"/>
    <property type="match status" value="1"/>
</dbReference>
<reference evidence="4 5" key="1">
    <citation type="journal article" date="2015" name="BMC Genomics">
        <title>Insights from the genome of Ophiocordyceps polyrhachis-furcata to pathogenicity and host specificity in insect fungi.</title>
        <authorList>
            <person name="Wichadakul D."/>
            <person name="Kobmoo N."/>
            <person name="Ingsriswang S."/>
            <person name="Tangphatsornruang S."/>
            <person name="Chantasingh D."/>
            <person name="Luangsa-ard J.J."/>
            <person name="Eurwilaichitr L."/>
        </authorList>
    </citation>
    <scope>NUCLEOTIDE SEQUENCE [LARGE SCALE GENOMIC DNA]</scope>
    <source>
        <strain evidence="4 5">BCC 54312</strain>
    </source>
</reference>
<dbReference type="GO" id="GO:0031591">
    <property type="term" value="P:wybutosine biosynthetic process"/>
    <property type="evidence" value="ECO:0007669"/>
    <property type="project" value="InterPro"/>
</dbReference>
<comment type="caution">
    <text evidence="4">The sequence shown here is derived from an EMBL/GenBank/DDBJ whole genome shotgun (WGS) entry which is preliminary data.</text>
</comment>
<dbReference type="PIRSF" id="PIRSF038972">
    <property type="entry name" value="Trm12"/>
    <property type="match status" value="1"/>
</dbReference>
<name>A0A367LBM9_9HYPO</name>
<comment type="similarity">
    <text evidence="2">Belongs to the class I-like SAM-binding methyltransferase superfamily. TRM5/TYW2 family.</text>
</comment>
<comment type="subcellular location">
    <subcellularLocation>
        <location evidence="2">Cytoplasm</location>
    </subcellularLocation>
</comment>
<dbReference type="UniPathway" id="UPA00375"/>
<keyword evidence="2" id="KW-0819">tRNA processing</keyword>
<dbReference type="GO" id="GO:0030488">
    <property type="term" value="P:tRNA methylation"/>
    <property type="evidence" value="ECO:0007669"/>
    <property type="project" value="TreeGrafter"/>
</dbReference>
<feature type="domain" description="SAM-dependent methyltransferase TRM5/TYW2-type" evidence="3">
    <location>
        <begin position="108"/>
        <end position="398"/>
    </location>
</feature>
<gene>
    <name evidence="4" type="ORF">L249_7179</name>
</gene>
<evidence type="ECO:0000259" key="3">
    <source>
        <dbReference type="PROSITE" id="PS51684"/>
    </source>
</evidence>
<dbReference type="GO" id="GO:0005737">
    <property type="term" value="C:cytoplasm"/>
    <property type="evidence" value="ECO:0007669"/>
    <property type="project" value="UniProtKB-SubCell"/>
</dbReference>
<dbReference type="PROSITE" id="PS51684">
    <property type="entry name" value="SAM_MT_TRM5_TYW2"/>
    <property type="match status" value="1"/>
</dbReference>
<dbReference type="PANTHER" id="PTHR23245:SF25">
    <property type="entry name" value="TRNA WYBUTOSINE-SYNTHESIZING PROTEIN 2 HOMOLOG"/>
    <property type="match status" value="1"/>
</dbReference>
<comment type="pathway">
    <text evidence="2">tRNA modification; wybutosine-tRNA(Phe) biosynthesis.</text>
</comment>
<dbReference type="InterPro" id="IPR026274">
    <property type="entry name" value="tRNA_wybutosine_synth_prot_2"/>
</dbReference>
<organism evidence="4 5">
    <name type="scientific">Ophiocordyceps polyrhachis-furcata BCC 54312</name>
    <dbReference type="NCBI Taxonomy" id="1330021"/>
    <lineage>
        <taxon>Eukaryota</taxon>
        <taxon>Fungi</taxon>
        <taxon>Dikarya</taxon>
        <taxon>Ascomycota</taxon>
        <taxon>Pezizomycotina</taxon>
        <taxon>Sordariomycetes</taxon>
        <taxon>Hypocreomycetidae</taxon>
        <taxon>Hypocreales</taxon>
        <taxon>Ophiocordycipitaceae</taxon>
        <taxon>Ophiocordyceps</taxon>
    </lineage>
</organism>
<dbReference type="GO" id="GO:0102522">
    <property type="term" value="F:tRNA 4-demethylwyosine alpha-amino-alpha-carboxypropyltransferase activity"/>
    <property type="evidence" value="ECO:0007669"/>
    <property type="project" value="UniProtKB-EC"/>
</dbReference>
<proteinExistence type="inferred from homology"/>
<dbReference type="OrthoDB" id="1930084at2759"/>
<keyword evidence="5" id="KW-1185">Reference proteome</keyword>
<sequence length="399" mass="45157">MLVTESPAPDDSIILTISHLKVARGRMGREPIQDAAKAWLDCIDDPRRQEALVRATPRRFTVYEPMVLLPAGSFGCEAWMEELRRREEEADSLWANILREVGVMRGGPAAASRLTHLAVNEAIPRRCGPLREENSLRAPVGLRILFGESRTDERGDFDAALWVSTKQNGIVQIWAPRWTMFSRGNVKEKARLLRFPSRPPSEEKEEEEEACWAVDLYAGIGYFAFSFVALGMRALCWEMNEWSVEGLRRGARANGWSVRVVDGLEPGLAPAELLAGGENMVVFRESNEAALPRIRKWQSMGLARRVEHVNCGFLPTSEPTWLSAWQMTWLHNKASWLHLHENVGVNDIETRRECIQRLVDDWSASEGRGRTSSVEHVELVKTFAPGVWHCVFDVHVAHD</sequence>
<comment type="catalytic activity">
    <reaction evidence="1">
        <text>4-demethylwyosine(37) in tRNA(Phe) + S-adenosyl-L-methionine = 4-demethyl-7-[(3S)-3-amino-3-carboxypropyl]wyosine(37) in tRNA(Phe) + S-methyl-5'-thioadenosine + H(+)</text>
        <dbReference type="Rhea" id="RHEA:36355"/>
        <dbReference type="Rhea" id="RHEA-COMP:10164"/>
        <dbReference type="Rhea" id="RHEA-COMP:10378"/>
        <dbReference type="ChEBI" id="CHEBI:15378"/>
        <dbReference type="ChEBI" id="CHEBI:17509"/>
        <dbReference type="ChEBI" id="CHEBI:59789"/>
        <dbReference type="ChEBI" id="CHEBI:64315"/>
        <dbReference type="ChEBI" id="CHEBI:73550"/>
        <dbReference type="EC" id="2.5.1.114"/>
    </reaction>
</comment>
<evidence type="ECO:0000256" key="1">
    <source>
        <dbReference type="ARBA" id="ARBA00049400"/>
    </source>
</evidence>
<dbReference type="AlphaFoldDB" id="A0A367LBM9"/>
<keyword evidence="2" id="KW-0949">S-adenosyl-L-methionine</keyword>
<dbReference type="InterPro" id="IPR030382">
    <property type="entry name" value="MeTrfase_TRM5/TYW2"/>
</dbReference>
<comment type="function">
    <text evidence="2">S-adenosyl-L-methionine-dependent transferase that acts as a component of the wybutosine biosynthesis pathway. Wybutosine is a hyper modified guanosine with a tricyclic base found at the 3'-position adjacent to the anticodon of eukaryotic phenylalanine tRNA. Catalyzes the transfer of the alpha-amino-alpha-carboxypropyl (acp) group from S-adenosyl-L-methionine to the C-7 position of 4-demethylwyosine (imG-14) to produce wybutosine-86.</text>
</comment>
<dbReference type="Proteomes" id="UP000253664">
    <property type="component" value="Unassembled WGS sequence"/>
</dbReference>
<dbReference type="PANTHER" id="PTHR23245">
    <property type="entry name" value="TRNA METHYLTRANSFERASE"/>
    <property type="match status" value="1"/>
</dbReference>
<evidence type="ECO:0000256" key="2">
    <source>
        <dbReference type="PIRNR" id="PIRNR038972"/>
    </source>
</evidence>
<keyword evidence="2" id="KW-0808">Transferase</keyword>
<keyword evidence="2" id="KW-0963">Cytoplasm</keyword>
<protein>
    <recommendedName>
        <fullName evidence="2">tRNA wybutosine-synthesizing protein 2</fullName>
        <shortName evidence="2">tRNA-yW-synthesizing protein 2</shortName>
    </recommendedName>
    <alternativeName>
        <fullName evidence="2">tRNA(Phe) (4-demethylwyosine(37)-C(7)) aminocarboxypropyltransferase</fullName>
    </alternativeName>
</protein>